<keyword evidence="6 8" id="KW-0269">Exonuclease</keyword>
<evidence type="ECO:0000313" key="12">
    <source>
        <dbReference type="Proteomes" id="UP001199424"/>
    </source>
</evidence>
<comment type="catalytic activity">
    <reaction evidence="1 8">
        <text>Exonucleolytic cleavage in the 3'- to 5'-direction to yield nucleoside 5'-phosphates.</text>
        <dbReference type="EC" id="3.1.13.1"/>
    </reaction>
</comment>
<dbReference type="PROSITE" id="PS50126">
    <property type="entry name" value="S1"/>
    <property type="match status" value="1"/>
</dbReference>
<evidence type="ECO:0000256" key="8">
    <source>
        <dbReference type="HAMAP-Rule" id="MF_01895"/>
    </source>
</evidence>
<dbReference type="PANTHER" id="PTHR23355:SF9">
    <property type="entry name" value="DIS3-LIKE EXONUCLEASE 2"/>
    <property type="match status" value="1"/>
</dbReference>
<dbReference type="NCBIfam" id="TIGR00358">
    <property type="entry name" value="3_prime_RNase"/>
    <property type="match status" value="1"/>
</dbReference>
<evidence type="ECO:0000256" key="5">
    <source>
        <dbReference type="ARBA" id="ARBA00022801"/>
    </source>
</evidence>
<dbReference type="InterPro" id="IPR001900">
    <property type="entry name" value="RNase_II/R"/>
</dbReference>
<keyword evidence="12" id="KW-1185">Reference proteome</keyword>
<evidence type="ECO:0000256" key="7">
    <source>
        <dbReference type="ARBA" id="ARBA00022884"/>
    </source>
</evidence>
<reference evidence="11" key="1">
    <citation type="submission" date="2021-10" db="EMBL/GenBank/DDBJ databases">
        <title>Anaerobic single-cell dispensing facilitates the cultivation of human gut bacteria.</title>
        <authorList>
            <person name="Afrizal A."/>
        </authorList>
    </citation>
    <scope>NUCLEOTIDE SEQUENCE</scope>
    <source>
        <strain evidence="11">CLA-AA-H250</strain>
    </source>
</reference>
<name>A0AAE3ALK7_9FIRM</name>
<dbReference type="EMBL" id="JAJEQC010000014">
    <property type="protein sequence ID" value="MCC2137742.1"/>
    <property type="molecule type" value="Genomic_DNA"/>
</dbReference>
<keyword evidence="7 8" id="KW-0694">RNA-binding</keyword>
<dbReference type="AlphaFoldDB" id="A0AAE3ALK7"/>
<dbReference type="Gene3D" id="2.40.50.140">
    <property type="entry name" value="Nucleic acid-binding proteins"/>
    <property type="match status" value="2"/>
</dbReference>
<dbReference type="InterPro" id="IPR050180">
    <property type="entry name" value="RNR_Ribonuclease"/>
</dbReference>
<dbReference type="SUPFAM" id="SSF50249">
    <property type="entry name" value="Nucleic acid-binding proteins"/>
    <property type="match status" value="4"/>
</dbReference>
<evidence type="ECO:0000256" key="1">
    <source>
        <dbReference type="ARBA" id="ARBA00001849"/>
    </source>
</evidence>
<comment type="caution">
    <text evidence="11">The sequence shown here is derived from an EMBL/GenBank/DDBJ whole genome shotgun (WGS) entry which is preliminary data.</text>
</comment>
<comment type="function">
    <text evidence="8">3'-5' exoribonuclease that releases 5'-nucleoside monophosphates and is involved in maturation of structured RNAs.</text>
</comment>
<dbReference type="Pfam" id="PF08206">
    <property type="entry name" value="OB_RNB"/>
    <property type="match status" value="1"/>
</dbReference>
<dbReference type="InterPro" id="IPR012340">
    <property type="entry name" value="NA-bd_OB-fold"/>
</dbReference>
<evidence type="ECO:0000313" key="11">
    <source>
        <dbReference type="EMBL" id="MCC2137742.1"/>
    </source>
</evidence>
<dbReference type="RefSeq" id="WP_308449894.1">
    <property type="nucleotide sequence ID" value="NZ_JAJEQC010000014.1"/>
</dbReference>
<evidence type="ECO:0000256" key="4">
    <source>
        <dbReference type="ARBA" id="ARBA00022722"/>
    </source>
</evidence>
<dbReference type="InterPro" id="IPR013223">
    <property type="entry name" value="RNase_B_OB_dom"/>
</dbReference>
<dbReference type="GO" id="GO:0006402">
    <property type="term" value="P:mRNA catabolic process"/>
    <property type="evidence" value="ECO:0007669"/>
    <property type="project" value="TreeGrafter"/>
</dbReference>
<dbReference type="GO" id="GO:0005829">
    <property type="term" value="C:cytosol"/>
    <property type="evidence" value="ECO:0007669"/>
    <property type="project" value="TreeGrafter"/>
</dbReference>
<dbReference type="InterPro" id="IPR011805">
    <property type="entry name" value="RNase_R"/>
</dbReference>
<dbReference type="InterPro" id="IPR040476">
    <property type="entry name" value="CSD2"/>
</dbReference>
<dbReference type="NCBIfam" id="TIGR02063">
    <property type="entry name" value="RNase_R"/>
    <property type="match status" value="1"/>
</dbReference>
<dbReference type="SMART" id="SM00955">
    <property type="entry name" value="RNB"/>
    <property type="match status" value="1"/>
</dbReference>
<protein>
    <recommendedName>
        <fullName evidence="8">Ribonuclease R</fullName>
        <shortName evidence="8">RNase R</shortName>
        <ecNumber evidence="8">3.1.13.1</ecNumber>
    </recommendedName>
</protein>
<dbReference type="PANTHER" id="PTHR23355">
    <property type="entry name" value="RIBONUCLEASE"/>
    <property type="match status" value="1"/>
</dbReference>
<keyword evidence="4 8" id="KW-0540">Nuclease</keyword>
<gene>
    <name evidence="8 11" type="primary">rnr</name>
    <name evidence="11" type="ORF">LKD31_12070</name>
</gene>
<proteinExistence type="inferred from homology"/>
<dbReference type="InterPro" id="IPR004476">
    <property type="entry name" value="RNase_II/RNase_R"/>
</dbReference>
<comment type="similarity">
    <text evidence="8">Belongs to the RNR ribonuclease family. RNase R subfamily.</text>
</comment>
<dbReference type="EC" id="3.1.13.1" evidence="8"/>
<organism evidence="11 12">
    <name type="scientific">Hominenteromicrobium mulieris</name>
    <dbReference type="NCBI Taxonomy" id="2885357"/>
    <lineage>
        <taxon>Bacteria</taxon>
        <taxon>Bacillati</taxon>
        <taxon>Bacillota</taxon>
        <taxon>Clostridia</taxon>
        <taxon>Eubacteriales</taxon>
        <taxon>Oscillospiraceae</taxon>
        <taxon>Hominenteromicrobium</taxon>
    </lineage>
</organism>
<accession>A0AAE3ALK7</accession>
<dbReference type="SMART" id="SM00357">
    <property type="entry name" value="CSP"/>
    <property type="match status" value="1"/>
</dbReference>
<feature type="compositionally biased region" description="Basic and acidic residues" evidence="9">
    <location>
        <begin position="19"/>
        <end position="31"/>
    </location>
</feature>
<dbReference type="Proteomes" id="UP001199424">
    <property type="component" value="Unassembled WGS sequence"/>
</dbReference>
<dbReference type="Pfam" id="PF00773">
    <property type="entry name" value="RNB"/>
    <property type="match status" value="1"/>
</dbReference>
<feature type="region of interest" description="Disordered" evidence="9">
    <location>
        <begin position="1"/>
        <end position="31"/>
    </location>
</feature>
<keyword evidence="3 8" id="KW-0963">Cytoplasm</keyword>
<evidence type="ECO:0000256" key="3">
    <source>
        <dbReference type="ARBA" id="ARBA00022490"/>
    </source>
</evidence>
<keyword evidence="5 8" id="KW-0378">Hydrolase</keyword>
<evidence type="ECO:0000256" key="9">
    <source>
        <dbReference type="SAM" id="MobiDB-lite"/>
    </source>
</evidence>
<comment type="subcellular location">
    <subcellularLocation>
        <location evidence="2 8">Cytoplasm</location>
    </subcellularLocation>
</comment>
<dbReference type="Pfam" id="PF00575">
    <property type="entry name" value="S1"/>
    <property type="match status" value="1"/>
</dbReference>
<dbReference type="InterPro" id="IPR003029">
    <property type="entry name" value="S1_domain"/>
</dbReference>
<evidence type="ECO:0000259" key="10">
    <source>
        <dbReference type="PROSITE" id="PS50126"/>
    </source>
</evidence>
<sequence length="734" mass="81970">MKQYNKGNDRNKGFQGRNGRSDRRRDIRDTPLNRMEETILATMRSEEIHDWSARQLLKKTGVLDKLAFYDALRSLKDRRMILLDREHNAKLIPVGEDVEATLVSLSKNFGFARPDGGGDDIFIHGSALQGALVGDKIIVGDIRKDDRGPSGRVRRIVEHKPAQTTGTVSITDEGIEFIPDNAIRYNLRMRERDLNGAKNGDKVMASLEQDYRGDWAYASVKKVFGSGRTARVCADAIVEQYGIPHVFPQEVLDEAERIGNEPISDEEYAKRLDLRGEPIFTIDSKDAKDLDDAISVKRTDFGYTLGVHIADVSHYVKEGSAIDEEAINRGTSVYFADRVIPMLPEVLSNGACSLNAGTDKLAFSALIELDKEGHITKYDFKKTIINSKVRGVYSEVNEILDGTASEEILNKYAPVMESLMSAKELADILKANSAARGTMELDSGESKFILDENGICIDIMPRVSGEAEQLIEQMMVTANIAAAKFSLDHKLPFLYRVHGTPDPKRVEELVTLLQLVGVPCKEIVKPNPETQDFAAILDRVRGLPCETLVSQRLLRTMEKARYSTEETGHFGLALSDYSHYTSPIRRYPDTSIHRVLSAFVEGMPAEEVRRRYAQFCETSATESSRNEIRALIAERDAEDCYMAEYMSQHIGEHFEGTVSGVTMRGVFVRLENSVEGFVSLDAFEGEDFVYDGLITQRSPKRELTIGTPLPIIVASAYVATGKVDFVPDKEKLDI</sequence>
<dbReference type="Pfam" id="PF17876">
    <property type="entry name" value="CSD2"/>
    <property type="match status" value="1"/>
</dbReference>
<dbReference type="GO" id="GO:0008859">
    <property type="term" value="F:exoribonuclease II activity"/>
    <property type="evidence" value="ECO:0007669"/>
    <property type="project" value="UniProtKB-UniRule"/>
</dbReference>
<feature type="domain" description="S1 motif" evidence="10">
    <location>
        <begin position="651"/>
        <end position="734"/>
    </location>
</feature>
<evidence type="ECO:0000256" key="6">
    <source>
        <dbReference type="ARBA" id="ARBA00022839"/>
    </source>
</evidence>
<dbReference type="HAMAP" id="MF_01895">
    <property type="entry name" value="RNase_R"/>
    <property type="match status" value="1"/>
</dbReference>
<dbReference type="GO" id="GO:0003723">
    <property type="term" value="F:RNA binding"/>
    <property type="evidence" value="ECO:0007669"/>
    <property type="project" value="UniProtKB-UniRule"/>
</dbReference>
<evidence type="ECO:0000256" key="2">
    <source>
        <dbReference type="ARBA" id="ARBA00004496"/>
    </source>
</evidence>
<dbReference type="InterPro" id="IPR011129">
    <property type="entry name" value="CSD"/>
</dbReference>